<comment type="caution">
    <text evidence="3">The sequence shown here is derived from an EMBL/GenBank/DDBJ whole genome shotgun (WGS) entry which is preliminary data.</text>
</comment>
<dbReference type="InterPro" id="IPR013780">
    <property type="entry name" value="Glyco_hydro_b"/>
</dbReference>
<name>A0AA87FKB2_9ENTE</name>
<proteinExistence type="inferred from homology"/>
<evidence type="ECO:0000256" key="1">
    <source>
        <dbReference type="ARBA" id="ARBA00010837"/>
    </source>
</evidence>
<sequence length="593" mass="67782">MGIQYDATLKFSVDKSMYDPGETIILALSTSSNSLETSKGKYLVNVKYLNETIDTIEGVWETTSEGSIQEEIEWTAPNEDFKGYLFELDILDSEGHAIRHMNTAADVSSTWTKFPRYGFLTNFDKDIDTEAVIEQMNDWQLNGIEYYDWKYLHHQLIPEDGTMEWQDWAGRKISGETIKSYIAEAKARGMTNMSYNMIYAATNNYAQYGIKEEWGLWYAEDHEAGKNKGDRFTFSMGASPTGQSNLFFFDIQNPEWQNYIIQKNLEALQVMGFDGWHGDTVGEWGKMWTHDMIGDETQGIYVKDGYKEFLDIAKEKLDSYYLSFNPVGAQGIEQVNASAVDVLYAEIWPWDTTSDGEQYNTYQSLKNVIDNSRDQSDGKSLIIPAYMEYDYAESVVSEPFNMSAVLLTDAAVYAAGGSRIELGDGDEMLSNEYFPKHNLYMSDEHKVRQKALQNFIVAYQNLLRDGLEDNGHQIEFVDQNQSSDGQPNTIWAYSKSGNGFDTIQMINLLGVSDNDWRANQGEKETPTIVEDLTVKYYTNDTFESAWLTSPDPRYNSVSKELDMEYGHDAQGNFVTITVPSLEYWDMLYFKQKG</sequence>
<reference evidence="3 4" key="1">
    <citation type="submission" date="2011-10" db="EMBL/GenBank/DDBJ databases">
        <title>The Genome Sequence of Enterococcus saccharolyticus 30_1.</title>
        <authorList>
            <consortium name="The Broad Institute Genome Sequencing Platform"/>
            <person name="Earl A."/>
            <person name="Ward D."/>
            <person name="Feldgarden M."/>
            <person name="Gevers D."/>
            <person name="Daigneault M."/>
            <person name="Strauss J."/>
            <person name="Allen-Vercoe E."/>
            <person name="Young S.K."/>
            <person name="Zeng Q."/>
            <person name="Gargeya S."/>
            <person name="Fitzgerald M."/>
            <person name="Haas B."/>
            <person name="Abouelleil A."/>
            <person name="Alvarado L."/>
            <person name="Arachchi H.M."/>
            <person name="Berlin A."/>
            <person name="Brown A."/>
            <person name="Chapman S.B."/>
            <person name="Chen Z."/>
            <person name="Dunbar C."/>
            <person name="Freedman E."/>
            <person name="Gearin G."/>
            <person name="Gellesch M."/>
            <person name="Goldberg J."/>
            <person name="Griggs A."/>
            <person name="Gujja S."/>
            <person name="Heiman D."/>
            <person name="Howarth C."/>
            <person name="Larson L."/>
            <person name="Lui A."/>
            <person name="MacDonald P.J.P."/>
            <person name="Montmayeur A."/>
            <person name="Murphy C."/>
            <person name="Neiman D."/>
            <person name="Pearson M."/>
            <person name="Priest M."/>
            <person name="Roberts A."/>
            <person name="Saif S."/>
            <person name="Shea T."/>
            <person name="Shenoy N."/>
            <person name="Sisk P."/>
            <person name="Stolte C."/>
            <person name="Sykes S."/>
            <person name="Wortman J."/>
            <person name="Nusbaum C."/>
            <person name="Birren B."/>
        </authorList>
    </citation>
    <scope>NUCLEOTIDE SEQUENCE [LARGE SCALE GENOMIC DNA]</scope>
    <source>
        <strain evidence="3 4">30_1</strain>
    </source>
</reference>
<dbReference type="Gene3D" id="2.60.40.10">
    <property type="entry name" value="Immunoglobulins"/>
    <property type="match status" value="1"/>
</dbReference>
<dbReference type="InterPro" id="IPR025092">
    <property type="entry name" value="Glyco_hydro_66"/>
</dbReference>
<dbReference type="Gene3D" id="3.20.20.80">
    <property type="entry name" value="Glycosidases"/>
    <property type="match status" value="1"/>
</dbReference>
<dbReference type="Gene3D" id="2.60.40.1180">
    <property type="entry name" value="Golgi alpha-mannosidase II"/>
    <property type="match status" value="1"/>
</dbReference>
<accession>A0AA87FKB2</accession>
<comment type="similarity">
    <text evidence="1">Belongs to the glycosyl hydrolase 66 family.</text>
</comment>
<dbReference type="InterPro" id="IPR013783">
    <property type="entry name" value="Ig-like_fold"/>
</dbReference>
<dbReference type="AlphaFoldDB" id="A0AA87FKB2"/>
<keyword evidence="4" id="KW-1185">Reference proteome</keyword>
<dbReference type="SUPFAM" id="SSF51445">
    <property type="entry name" value="(Trans)glycosidases"/>
    <property type="match status" value="1"/>
</dbReference>
<keyword evidence="2" id="KW-0732">Signal</keyword>
<evidence type="ECO:0000256" key="2">
    <source>
        <dbReference type="ARBA" id="ARBA00022729"/>
    </source>
</evidence>
<dbReference type="EMBL" id="ADLY01000010">
    <property type="protein sequence ID" value="EHG30841.1"/>
    <property type="molecule type" value="Genomic_DNA"/>
</dbReference>
<evidence type="ECO:0000313" key="4">
    <source>
        <dbReference type="Proteomes" id="UP000004393"/>
    </source>
</evidence>
<evidence type="ECO:0000313" key="3">
    <source>
        <dbReference type="EMBL" id="EHG30841.1"/>
    </source>
</evidence>
<organism evidence="3 4">
    <name type="scientific">Enterococcus saccharolyticus 30_1</name>
    <dbReference type="NCBI Taxonomy" id="742813"/>
    <lineage>
        <taxon>Bacteria</taxon>
        <taxon>Bacillati</taxon>
        <taxon>Bacillota</taxon>
        <taxon>Bacilli</taxon>
        <taxon>Lactobacillales</taxon>
        <taxon>Enterococcaceae</taxon>
        <taxon>Enterococcus</taxon>
    </lineage>
</organism>
<evidence type="ECO:0008006" key="5">
    <source>
        <dbReference type="Google" id="ProtNLM"/>
    </source>
</evidence>
<gene>
    <name evidence="3" type="ORF">HMPREF9478_00510</name>
</gene>
<dbReference type="InterPro" id="IPR017853">
    <property type="entry name" value="GH"/>
</dbReference>
<dbReference type="CDD" id="cd14745">
    <property type="entry name" value="GH66"/>
    <property type="match status" value="1"/>
</dbReference>
<dbReference type="Proteomes" id="UP000004393">
    <property type="component" value="Unassembled WGS sequence"/>
</dbReference>
<protein>
    <recommendedName>
        <fullName evidence="5">Dextranase</fullName>
    </recommendedName>
</protein>
<dbReference type="Pfam" id="PF13199">
    <property type="entry name" value="Glyco_hydro_66"/>
    <property type="match status" value="1"/>
</dbReference>